<organism evidence="1 2">
    <name type="scientific">Glutamicibacter ardleyensis</name>
    <dbReference type="NCBI Taxonomy" id="225894"/>
    <lineage>
        <taxon>Bacteria</taxon>
        <taxon>Bacillati</taxon>
        <taxon>Actinomycetota</taxon>
        <taxon>Actinomycetes</taxon>
        <taxon>Micrococcales</taxon>
        <taxon>Micrococcaceae</taxon>
        <taxon>Glutamicibacter</taxon>
    </lineage>
</organism>
<protein>
    <submittedName>
        <fullName evidence="1">Uncharacterized protein</fullName>
    </submittedName>
</protein>
<comment type="caution">
    <text evidence="1">The sequence shown here is derived from an EMBL/GenBank/DDBJ whole genome shotgun (WGS) entry which is preliminary data.</text>
</comment>
<sequence length="71" mass="7846">MDNEENIPQDLAILKVPRSGMLITTGEPFKPFRLTNDFGAIMAPAAAYFAELLARGRSATTLRSYGMDLLR</sequence>
<dbReference type="GeneID" id="303306111"/>
<accession>A0ABQ2DSN4</accession>
<evidence type="ECO:0000313" key="1">
    <source>
        <dbReference type="EMBL" id="GGJ70640.1"/>
    </source>
</evidence>
<name>A0ABQ2DSN4_9MICC</name>
<dbReference type="RefSeq" id="WP_229677191.1">
    <property type="nucleotide sequence ID" value="NZ_BMKX01000010.1"/>
</dbReference>
<keyword evidence="2" id="KW-1185">Reference proteome</keyword>
<evidence type="ECO:0000313" key="2">
    <source>
        <dbReference type="Proteomes" id="UP000606115"/>
    </source>
</evidence>
<reference evidence="2" key="1">
    <citation type="journal article" date="2019" name="Int. J. Syst. Evol. Microbiol.">
        <title>The Global Catalogue of Microorganisms (GCM) 10K type strain sequencing project: providing services to taxonomists for standard genome sequencing and annotation.</title>
        <authorList>
            <consortium name="The Broad Institute Genomics Platform"/>
            <consortium name="The Broad Institute Genome Sequencing Center for Infectious Disease"/>
            <person name="Wu L."/>
            <person name="Ma J."/>
        </authorList>
    </citation>
    <scope>NUCLEOTIDE SEQUENCE [LARGE SCALE GENOMIC DNA]</scope>
    <source>
        <strain evidence="2">CGMCC 1.3685</strain>
    </source>
</reference>
<dbReference type="Proteomes" id="UP000606115">
    <property type="component" value="Unassembled WGS sequence"/>
</dbReference>
<proteinExistence type="predicted"/>
<dbReference type="EMBL" id="BMKX01000010">
    <property type="protein sequence ID" value="GGJ70640.1"/>
    <property type="molecule type" value="Genomic_DNA"/>
</dbReference>
<gene>
    <name evidence="1" type="ORF">GCM10007173_31850</name>
</gene>